<dbReference type="PRINTS" id="PR00344">
    <property type="entry name" value="BCTRLSENSOR"/>
</dbReference>
<evidence type="ECO:0000313" key="17">
    <source>
        <dbReference type="EMBL" id="MPM16561.1"/>
    </source>
</evidence>
<dbReference type="SMART" id="SM00304">
    <property type="entry name" value="HAMP"/>
    <property type="match status" value="1"/>
</dbReference>
<evidence type="ECO:0000256" key="12">
    <source>
        <dbReference type="ARBA" id="ARBA00023012"/>
    </source>
</evidence>
<dbReference type="InterPro" id="IPR005467">
    <property type="entry name" value="His_kinase_dom"/>
</dbReference>
<dbReference type="Pfam" id="PF00512">
    <property type="entry name" value="HisKA"/>
    <property type="match status" value="1"/>
</dbReference>
<feature type="domain" description="HAMP" evidence="16">
    <location>
        <begin position="314"/>
        <end position="366"/>
    </location>
</feature>
<comment type="caution">
    <text evidence="17">The sequence shown here is derived from an EMBL/GenBank/DDBJ whole genome shotgun (WGS) entry which is preliminary data.</text>
</comment>
<dbReference type="SMART" id="SM00388">
    <property type="entry name" value="HisKA"/>
    <property type="match status" value="1"/>
</dbReference>
<dbReference type="SUPFAM" id="SSF158472">
    <property type="entry name" value="HAMP domain-like"/>
    <property type="match status" value="1"/>
</dbReference>
<dbReference type="Gene3D" id="6.10.340.10">
    <property type="match status" value="1"/>
</dbReference>
<evidence type="ECO:0000256" key="11">
    <source>
        <dbReference type="ARBA" id="ARBA00022989"/>
    </source>
</evidence>
<dbReference type="GO" id="GO:0005886">
    <property type="term" value="C:plasma membrane"/>
    <property type="evidence" value="ECO:0007669"/>
    <property type="project" value="UniProtKB-SubCell"/>
</dbReference>
<evidence type="ECO:0000256" key="4">
    <source>
        <dbReference type="ARBA" id="ARBA00022475"/>
    </source>
</evidence>
<reference evidence="17" key="1">
    <citation type="submission" date="2019-08" db="EMBL/GenBank/DDBJ databases">
        <authorList>
            <person name="Kucharzyk K."/>
            <person name="Murdoch R.W."/>
            <person name="Higgins S."/>
            <person name="Loffler F."/>
        </authorList>
    </citation>
    <scope>NUCLEOTIDE SEQUENCE</scope>
</reference>
<dbReference type="SUPFAM" id="SSF103190">
    <property type="entry name" value="Sensory domain-like"/>
    <property type="match status" value="1"/>
</dbReference>
<evidence type="ECO:0000256" key="13">
    <source>
        <dbReference type="ARBA" id="ARBA00023136"/>
    </source>
</evidence>
<dbReference type="FunFam" id="3.30.565.10:FF:000037">
    <property type="entry name" value="Hybrid sensor histidine kinase/response regulator"/>
    <property type="match status" value="1"/>
</dbReference>
<keyword evidence="9 17" id="KW-0418">Kinase</keyword>
<keyword evidence="5" id="KW-0597">Phosphoprotein</keyword>
<feature type="domain" description="Histidine kinase" evidence="15">
    <location>
        <begin position="388"/>
        <end position="610"/>
    </location>
</feature>
<keyword evidence="11 14" id="KW-1133">Transmembrane helix</keyword>
<dbReference type="Pfam" id="PF02518">
    <property type="entry name" value="HATPase_c"/>
    <property type="match status" value="1"/>
</dbReference>
<dbReference type="InterPro" id="IPR003661">
    <property type="entry name" value="HisK_dim/P_dom"/>
</dbReference>
<evidence type="ECO:0000259" key="16">
    <source>
        <dbReference type="PROSITE" id="PS50885"/>
    </source>
</evidence>
<evidence type="ECO:0000256" key="3">
    <source>
        <dbReference type="ARBA" id="ARBA00012438"/>
    </source>
</evidence>
<dbReference type="InterPro" id="IPR029151">
    <property type="entry name" value="Sensor-like_sf"/>
</dbReference>
<keyword evidence="12" id="KW-0902">Two-component regulatory system</keyword>
<protein>
    <recommendedName>
        <fullName evidence="3">histidine kinase</fullName>
        <ecNumber evidence="3">2.7.13.3</ecNumber>
    </recommendedName>
</protein>
<evidence type="ECO:0000256" key="5">
    <source>
        <dbReference type="ARBA" id="ARBA00022553"/>
    </source>
</evidence>
<evidence type="ECO:0000256" key="14">
    <source>
        <dbReference type="SAM" id="Phobius"/>
    </source>
</evidence>
<dbReference type="InterPro" id="IPR003660">
    <property type="entry name" value="HAMP_dom"/>
</dbReference>
<dbReference type="SUPFAM" id="SSF47384">
    <property type="entry name" value="Homodimeric domain of signal transducing histidine kinase"/>
    <property type="match status" value="1"/>
</dbReference>
<evidence type="ECO:0000256" key="7">
    <source>
        <dbReference type="ARBA" id="ARBA00022692"/>
    </source>
</evidence>
<dbReference type="InterPro" id="IPR033463">
    <property type="entry name" value="sCache_3"/>
</dbReference>
<dbReference type="InterPro" id="IPR003594">
    <property type="entry name" value="HATPase_dom"/>
</dbReference>
<feature type="transmembrane region" description="Helical" evidence="14">
    <location>
        <begin position="291"/>
        <end position="313"/>
    </location>
</feature>
<organism evidence="17">
    <name type="scientific">bioreactor metagenome</name>
    <dbReference type="NCBI Taxonomy" id="1076179"/>
    <lineage>
        <taxon>unclassified sequences</taxon>
        <taxon>metagenomes</taxon>
        <taxon>ecological metagenomes</taxon>
    </lineage>
</organism>
<dbReference type="GO" id="GO:0005524">
    <property type="term" value="F:ATP binding"/>
    <property type="evidence" value="ECO:0007669"/>
    <property type="project" value="UniProtKB-KW"/>
</dbReference>
<dbReference type="InterPro" id="IPR036097">
    <property type="entry name" value="HisK_dim/P_sf"/>
</dbReference>
<dbReference type="EMBL" id="VSSQ01002635">
    <property type="protein sequence ID" value="MPM16561.1"/>
    <property type="molecule type" value="Genomic_DNA"/>
</dbReference>
<keyword evidence="10" id="KW-0067">ATP-binding</keyword>
<dbReference type="InterPro" id="IPR004358">
    <property type="entry name" value="Sig_transdc_His_kin-like_C"/>
</dbReference>
<evidence type="ECO:0000256" key="9">
    <source>
        <dbReference type="ARBA" id="ARBA00022777"/>
    </source>
</evidence>
<name>A0A644XL49_9ZZZZ</name>
<gene>
    <name evidence="17" type="primary">sasA_174</name>
    <name evidence="17" type="ORF">SDC9_62942</name>
</gene>
<dbReference type="Gene3D" id="1.10.287.130">
    <property type="match status" value="1"/>
</dbReference>
<dbReference type="InterPro" id="IPR036890">
    <property type="entry name" value="HATPase_C_sf"/>
</dbReference>
<dbReference type="AlphaFoldDB" id="A0A644XL49"/>
<evidence type="ECO:0000259" key="15">
    <source>
        <dbReference type="PROSITE" id="PS50109"/>
    </source>
</evidence>
<keyword evidence="7 14" id="KW-0812">Transmembrane</keyword>
<dbReference type="PROSITE" id="PS50109">
    <property type="entry name" value="HIS_KIN"/>
    <property type="match status" value="1"/>
</dbReference>
<dbReference type="CDD" id="cd16922">
    <property type="entry name" value="HATPase_EvgS-ArcB-TorS-like"/>
    <property type="match status" value="1"/>
</dbReference>
<keyword evidence="8" id="KW-0547">Nucleotide-binding</keyword>
<dbReference type="SUPFAM" id="SSF55874">
    <property type="entry name" value="ATPase domain of HSP90 chaperone/DNA topoisomerase II/histidine kinase"/>
    <property type="match status" value="1"/>
</dbReference>
<sequence>MINLKSTDLKFKIISISISIYFISFVLLTLLALNITKEQMKKQITEDGIVLAKQIGKHIEYANSYEKRIDDLLTDKIKAVAYLISKNHNIDDAYLIEVAKIADVSEINLISKEKKVTNSNLERNVGYIIPKEHPINSAFTKNEKEIIEEIRQSTTDNNFYKYGAILLEDGSIIQVGIQVDDINKLKVSLTKQDVVETLGKEENVVYALIIDKDLKAIAHSDVTRIGINLTDKGSYEAAINGKVYSDKYFYEKENVKVQDVLIPLYENGEHLGAINVGLSLENLNIALKNTIIKAIVIAVIFFIISGAILILLLRKLFRPLEDLVSISKLICEGDLNQRIVYENQDEVGVLSYSFNCMMDTIESKINENNKLMEEVLQYDKLKTEFFANISHELRTPINVIFSALQLMEIDIQENTQHNNSMFIKYKDTIKQNIYRLIRLVNNLIDITKIDSGFFEVNLQNHNIVSVVEDITLSVAQYIENKSIELTFDTEIEERVTGCDPYAFERIMLNLLSNAVKFTPAGGKIQVNLFDKKDRILITVSDTGQGIPEEKLEVIFDRFRQATDLNTRNHEGSGIGLALVKELVKLHGGSISVKSKYGLGTTFIIEIPIKIIADCSPIELSNTMGENHIEKINMEFSDIYMFN</sequence>
<evidence type="ECO:0000256" key="1">
    <source>
        <dbReference type="ARBA" id="ARBA00000085"/>
    </source>
</evidence>
<dbReference type="Pfam" id="PF17203">
    <property type="entry name" value="sCache_3_2"/>
    <property type="match status" value="1"/>
</dbReference>
<keyword evidence="4" id="KW-1003">Cell membrane</keyword>
<evidence type="ECO:0000256" key="8">
    <source>
        <dbReference type="ARBA" id="ARBA00022741"/>
    </source>
</evidence>
<evidence type="ECO:0000256" key="10">
    <source>
        <dbReference type="ARBA" id="ARBA00022840"/>
    </source>
</evidence>
<feature type="transmembrane region" description="Helical" evidence="14">
    <location>
        <begin position="13"/>
        <end position="33"/>
    </location>
</feature>
<dbReference type="PANTHER" id="PTHR43547">
    <property type="entry name" value="TWO-COMPONENT HISTIDINE KINASE"/>
    <property type="match status" value="1"/>
</dbReference>
<dbReference type="PANTHER" id="PTHR43547:SF2">
    <property type="entry name" value="HYBRID SIGNAL TRANSDUCTION HISTIDINE KINASE C"/>
    <property type="match status" value="1"/>
</dbReference>
<comment type="subcellular location">
    <subcellularLocation>
        <location evidence="2">Cell membrane</location>
        <topology evidence="2">Multi-pass membrane protein</topology>
    </subcellularLocation>
</comment>
<dbReference type="EC" id="2.7.13.3" evidence="3"/>
<evidence type="ECO:0000256" key="6">
    <source>
        <dbReference type="ARBA" id="ARBA00022679"/>
    </source>
</evidence>
<comment type="catalytic activity">
    <reaction evidence="1">
        <text>ATP + protein L-histidine = ADP + protein N-phospho-L-histidine.</text>
        <dbReference type="EC" id="2.7.13.3"/>
    </reaction>
</comment>
<proteinExistence type="predicted"/>
<keyword evidence="6 17" id="KW-0808">Transferase</keyword>
<dbReference type="PROSITE" id="PS50885">
    <property type="entry name" value="HAMP"/>
    <property type="match status" value="1"/>
</dbReference>
<dbReference type="CDD" id="cd00082">
    <property type="entry name" value="HisKA"/>
    <property type="match status" value="1"/>
</dbReference>
<dbReference type="Gene3D" id="3.30.565.10">
    <property type="entry name" value="Histidine kinase-like ATPase, C-terminal domain"/>
    <property type="match status" value="1"/>
</dbReference>
<accession>A0A644XL49</accession>
<keyword evidence="13 14" id="KW-0472">Membrane</keyword>
<dbReference type="CDD" id="cd06225">
    <property type="entry name" value="HAMP"/>
    <property type="match status" value="1"/>
</dbReference>
<dbReference type="SMART" id="SM00387">
    <property type="entry name" value="HATPase_c"/>
    <property type="match status" value="1"/>
</dbReference>
<evidence type="ECO:0000256" key="2">
    <source>
        <dbReference type="ARBA" id="ARBA00004651"/>
    </source>
</evidence>
<dbReference type="GO" id="GO:0000155">
    <property type="term" value="F:phosphorelay sensor kinase activity"/>
    <property type="evidence" value="ECO:0007669"/>
    <property type="project" value="InterPro"/>
</dbReference>
<dbReference type="Gene3D" id="3.30.450.20">
    <property type="entry name" value="PAS domain"/>
    <property type="match status" value="1"/>
</dbReference>